<accession>S7UXX1</accession>
<protein>
    <recommendedName>
        <fullName evidence="2">starch synthase</fullName>
        <ecNumber evidence="2">2.4.1.21</ecNumber>
    </recommendedName>
</protein>
<dbReference type="Pfam" id="PF08323">
    <property type="entry name" value="Glyco_transf_5"/>
    <property type="match status" value="1"/>
</dbReference>
<gene>
    <name evidence="6" type="ORF">dsmv_2750</name>
</gene>
<evidence type="ECO:0000313" key="6">
    <source>
        <dbReference type="EMBL" id="EPR39094.1"/>
    </source>
</evidence>
<keyword evidence="4" id="KW-0808">Transferase</keyword>
<dbReference type="STRING" id="897.B2D07_11120"/>
<keyword evidence="3" id="KW-0328">Glycosyltransferase</keyword>
<evidence type="ECO:0000256" key="4">
    <source>
        <dbReference type="ARBA" id="ARBA00022679"/>
    </source>
</evidence>
<evidence type="ECO:0000259" key="5">
    <source>
        <dbReference type="Pfam" id="PF08323"/>
    </source>
</evidence>
<evidence type="ECO:0000256" key="3">
    <source>
        <dbReference type="ARBA" id="ARBA00022676"/>
    </source>
</evidence>
<organism evidence="6 7">
    <name type="scientific">Desulfococcus multivorans DSM 2059</name>
    <dbReference type="NCBI Taxonomy" id="1121405"/>
    <lineage>
        <taxon>Bacteria</taxon>
        <taxon>Pseudomonadati</taxon>
        <taxon>Thermodesulfobacteriota</taxon>
        <taxon>Desulfobacteria</taxon>
        <taxon>Desulfobacterales</taxon>
        <taxon>Desulfococcaceae</taxon>
        <taxon>Desulfococcus</taxon>
    </lineage>
</organism>
<dbReference type="PANTHER" id="PTHR45825">
    <property type="entry name" value="GRANULE-BOUND STARCH SYNTHASE 1, CHLOROPLASTIC/AMYLOPLASTIC"/>
    <property type="match status" value="1"/>
</dbReference>
<name>S7UXX1_DESML</name>
<keyword evidence="7" id="KW-1185">Reference proteome</keyword>
<dbReference type="PANTHER" id="PTHR45825:SF11">
    <property type="entry name" value="ALPHA AMYLASE DOMAIN-CONTAINING PROTEIN"/>
    <property type="match status" value="1"/>
</dbReference>
<dbReference type="Pfam" id="PF13692">
    <property type="entry name" value="Glyco_trans_1_4"/>
    <property type="match status" value="1"/>
</dbReference>
<dbReference type="PATRIC" id="fig|1121405.3.peg.2420"/>
<dbReference type="AlphaFoldDB" id="S7UXX1"/>
<evidence type="ECO:0000313" key="7">
    <source>
        <dbReference type="Proteomes" id="UP000014977"/>
    </source>
</evidence>
<feature type="domain" description="Starch synthase catalytic" evidence="5">
    <location>
        <begin position="10"/>
        <end position="234"/>
    </location>
</feature>
<dbReference type="SUPFAM" id="SSF53756">
    <property type="entry name" value="UDP-Glycosyltransferase/glycogen phosphorylase"/>
    <property type="match status" value="1"/>
</dbReference>
<sequence length="508" mass="57891">MAATLRNPRILIVTPEVTYLPDRMGSLANTLTAKAGGLADVSAALVSALFEQGADVHVALPDYRAIFSDRLAPFLKKEQRTILEVIPEERIHLVEDSSFFYLNRIYSGDGLENTKLALTFQRDVLNYIVPRVKPDLIHCNDWMTALIPAMARERGIPCLFTIHNIHTVKCYLAHIEDRGIDVASFWRHLYYERPPQDYGESWGTNLIDLLTSGIFAAHFVNTVSDTFLREIVEGRHDFVEPSIRSELAQKYHAGCAAGILNSPDPSFNPRDDRMIHQSYGPDDHASAKQENKRFLQASLGLIEDENAPLFFWPSRLDPVQKGCQLLADILFHVISEYWEKKLQVIFVADGPYHRHFRDIARFHGFENRIAVCHFDEHLEHMAYGASDFILMPSRFEPCGLPQMIAPIYGSLPVAHDTGGIHDTVTHLNVAEDKGNGFLFETYDADGLFWAIREAMQFYALAPEIRERQIRRIMTDAAATFNYDVTARQYIDLYENMLNRPLITEYEAV</sequence>
<proteinExistence type="predicted"/>
<dbReference type="OrthoDB" id="9808590at2"/>
<dbReference type="EMBL" id="ATHJ01000092">
    <property type="protein sequence ID" value="EPR39094.1"/>
    <property type="molecule type" value="Genomic_DNA"/>
</dbReference>
<dbReference type="InterPro" id="IPR013534">
    <property type="entry name" value="Starch_synth_cat_dom"/>
</dbReference>
<dbReference type="RefSeq" id="WP_020877507.1">
    <property type="nucleotide sequence ID" value="NZ_ATHJ01000092.1"/>
</dbReference>
<dbReference type="GO" id="GO:0009011">
    <property type="term" value="F:alpha-1,4-glucan glucosyltransferase (ADP-glucose donor) activity"/>
    <property type="evidence" value="ECO:0007669"/>
    <property type="project" value="UniProtKB-EC"/>
</dbReference>
<evidence type="ECO:0000256" key="1">
    <source>
        <dbReference type="ARBA" id="ARBA00001478"/>
    </source>
</evidence>
<comment type="catalytic activity">
    <reaction evidence="1">
        <text>[(1-&gt;4)-alpha-D-glucosyl](n) + ADP-alpha-D-glucose = [(1-&gt;4)-alpha-D-glucosyl](n+1) + ADP + H(+)</text>
        <dbReference type="Rhea" id="RHEA:18189"/>
        <dbReference type="Rhea" id="RHEA-COMP:9584"/>
        <dbReference type="Rhea" id="RHEA-COMP:9587"/>
        <dbReference type="ChEBI" id="CHEBI:15378"/>
        <dbReference type="ChEBI" id="CHEBI:15444"/>
        <dbReference type="ChEBI" id="CHEBI:57498"/>
        <dbReference type="ChEBI" id="CHEBI:456216"/>
        <dbReference type="EC" id="2.4.1.21"/>
    </reaction>
</comment>
<reference evidence="6 7" key="1">
    <citation type="journal article" date="2013" name="Genome Announc.">
        <title>Draft genome sequences for three mercury-methylating, sulfate-reducing bacteria.</title>
        <authorList>
            <person name="Brown S.D."/>
            <person name="Hurt R.A.Jr."/>
            <person name="Gilmour C.C."/>
            <person name="Elias D.A."/>
        </authorList>
    </citation>
    <scope>NUCLEOTIDE SEQUENCE [LARGE SCALE GENOMIC DNA]</scope>
    <source>
        <strain evidence="6 7">DSM 2059</strain>
    </source>
</reference>
<dbReference type="Gene3D" id="3.40.50.2000">
    <property type="entry name" value="Glycogen Phosphorylase B"/>
    <property type="match status" value="2"/>
</dbReference>
<evidence type="ECO:0000256" key="2">
    <source>
        <dbReference type="ARBA" id="ARBA00012588"/>
    </source>
</evidence>
<comment type="caution">
    <text evidence="6">The sequence shown here is derived from an EMBL/GenBank/DDBJ whole genome shotgun (WGS) entry which is preliminary data.</text>
</comment>
<dbReference type="EC" id="2.4.1.21" evidence="2"/>
<dbReference type="eggNOG" id="COG0297">
    <property type="taxonomic scope" value="Bacteria"/>
</dbReference>
<dbReference type="Proteomes" id="UP000014977">
    <property type="component" value="Unassembled WGS sequence"/>
</dbReference>